<evidence type="ECO:0008006" key="3">
    <source>
        <dbReference type="Google" id="ProtNLM"/>
    </source>
</evidence>
<dbReference type="InterPro" id="IPR023476">
    <property type="entry name" value="Pep_tRNA_hydro_II_dom_sf"/>
</dbReference>
<dbReference type="PATRIC" id="fig|35806.4.peg.4497"/>
<sequence length="133" mass="13866">MSLKPVIILDETLPTGLKANFAAVLGMSLGKTRPDLVGADTPTQDDVALAGITSVALPVLGAPAADLPALFDAAAQLPLRLAYMRAAFEARDYADYSARIAAAPLPDHAPQAILIAGPRKAVDRICGRLPLLR</sequence>
<dbReference type="InterPro" id="IPR018988">
    <property type="entry name" value="DUF2000"/>
</dbReference>
<dbReference type="Gene3D" id="3.40.1490.10">
    <property type="entry name" value="Bit1"/>
    <property type="match status" value="1"/>
</dbReference>
<dbReference type="KEGG" id="rsu:NHU_04394"/>
<dbReference type="OrthoDB" id="9095096at2"/>
<accession>A0A0D6B8R4</accession>
<protein>
    <recommendedName>
        <fullName evidence="3">DUF2000 domain-containing protein</fullName>
    </recommendedName>
</protein>
<dbReference type="Pfam" id="PF09391">
    <property type="entry name" value="DUF2000"/>
    <property type="match status" value="1"/>
</dbReference>
<dbReference type="RefSeq" id="WP_060836642.1">
    <property type="nucleotide sequence ID" value="NZ_JAESJE010000149.1"/>
</dbReference>
<dbReference type="EMBL" id="AP014801">
    <property type="protein sequence ID" value="BAQ71507.1"/>
    <property type="molecule type" value="Genomic_DNA"/>
</dbReference>
<keyword evidence="1" id="KW-0614">Plasmid</keyword>
<dbReference type="Proteomes" id="UP000064912">
    <property type="component" value="Plasmid Plasmid1"/>
</dbReference>
<geneLocation type="plasmid" evidence="2">
    <name>Plasmid1 DNA</name>
</geneLocation>
<organism evidence="1 2">
    <name type="scientific">Rhodovulum sulfidophilum</name>
    <name type="common">Rhodobacter sulfidophilus</name>
    <dbReference type="NCBI Taxonomy" id="35806"/>
    <lineage>
        <taxon>Bacteria</taxon>
        <taxon>Pseudomonadati</taxon>
        <taxon>Pseudomonadota</taxon>
        <taxon>Alphaproteobacteria</taxon>
        <taxon>Rhodobacterales</taxon>
        <taxon>Paracoccaceae</taxon>
        <taxon>Rhodovulum</taxon>
    </lineage>
</organism>
<reference evidence="1 2" key="1">
    <citation type="submission" date="2015-02" db="EMBL/GenBank/DDBJ databases">
        <title>Genome sequene of Rhodovulum sulfidophilum DSM 2351.</title>
        <authorList>
            <person name="Nagao N."/>
        </authorList>
    </citation>
    <scope>NUCLEOTIDE SEQUENCE [LARGE SCALE GENOMIC DNA]</scope>
    <source>
        <strain evidence="1 2">DSM 2351</strain>
        <plasmid evidence="2">Plasmid Plasmid1 DNA</plasmid>
    </source>
</reference>
<gene>
    <name evidence="1" type="ORF">NHU_04394</name>
</gene>
<proteinExistence type="predicted"/>
<dbReference type="AlphaFoldDB" id="A0A0D6B8R4"/>
<dbReference type="eggNOG" id="COG4954">
    <property type="taxonomic scope" value="Bacteria"/>
</dbReference>
<evidence type="ECO:0000313" key="2">
    <source>
        <dbReference type="Proteomes" id="UP000064912"/>
    </source>
</evidence>
<evidence type="ECO:0000313" key="1">
    <source>
        <dbReference type="EMBL" id="BAQ71507.1"/>
    </source>
</evidence>
<name>A0A0D6B8R4_RHOSU</name>
<dbReference type="SUPFAM" id="SSF102462">
    <property type="entry name" value="Peptidyl-tRNA hydrolase II"/>
    <property type="match status" value="1"/>
</dbReference>